<evidence type="ECO:0000256" key="9">
    <source>
        <dbReference type="ARBA" id="ARBA00022842"/>
    </source>
</evidence>
<dbReference type="GO" id="GO:0048476">
    <property type="term" value="C:Holliday junction resolvase complex"/>
    <property type="evidence" value="ECO:0007669"/>
    <property type="project" value="UniProtKB-UniRule"/>
</dbReference>
<keyword evidence="6 13" id="KW-0255">Endonuclease</keyword>
<dbReference type="Proteomes" id="UP000479000">
    <property type="component" value="Unassembled WGS sequence"/>
</dbReference>
<feature type="compositionally biased region" description="Low complexity" evidence="14">
    <location>
        <begin position="108"/>
        <end position="117"/>
    </location>
</feature>
<dbReference type="GO" id="GO:0006308">
    <property type="term" value="P:DNA catabolic process"/>
    <property type="evidence" value="ECO:0007669"/>
    <property type="project" value="UniProtKB-UniRule"/>
</dbReference>
<dbReference type="PANTHER" id="PTHR13451">
    <property type="entry name" value="CLASS II CROSSOVER JUNCTION ENDONUCLEASE MUS81"/>
    <property type="match status" value="1"/>
</dbReference>
<dbReference type="SUPFAM" id="SSF47802">
    <property type="entry name" value="DNA polymerase beta, N-terminal domain-like"/>
    <property type="match status" value="1"/>
</dbReference>
<evidence type="ECO:0000256" key="12">
    <source>
        <dbReference type="ARBA" id="ARBA00023242"/>
    </source>
</evidence>
<keyword evidence="17" id="KW-1185">Reference proteome</keyword>
<dbReference type="EC" id="3.1.22.-" evidence="13"/>
<accession>A0A6H5GWA3</accession>
<comment type="function">
    <text evidence="13">Interacts with EME1 to form a DNA structure-specific endonuclease with substrate preference for branched DNA structures with a 5'-end at the branch nick. Typical substrates include 3'-flap structures, D-loops, replication forks and nicked Holliday junctions. May be required in mitosis for the processing of stalled or collapsed replication fork intermediates. May be required in meiosis for the repair of meiosis-specific double strand breaks subsequent to single-end invasion (SEI).</text>
</comment>
<evidence type="ECO:0000256" key="5">
    <source>
        <dbReference type="ARBA" id="ARBA00022723"/>
    </source>
</evidence>
<dbReference type="InterPro" id="IPR042530">
    <property type="entry name" value="EME1/EME2_C"/>
</dbReference>
<dbReference type="Gene3D" id="1.10.150.670">
    <property type="entry name" value="Crossover junction endonuclease EME1, DNA-binding domain"/>
    <property type="match status" value="1"/>
</dbReference>
<dbReference type="Gene3D" id="3.40.50.10130">
    <property type="match status" value="1"/>
</dbReference>
<feature type="domain" description="ERCC4" evidence="15">
    <location>
        <begin position="181"/>
        <end position="275"/>
    </location>
</feature>
<evidence type="ECO:0000256" key="13">
    <source>
        <dbReference type="RuleBase" id="RU369042"/>
    </source>
</evidence>
<dbReference type="EMBL" id="CADCXU010020335">
    <property type="protein sequence ID" value="CAB0008277.1"/>
    <property type="molecule type" value="Genomic_DNA"/>
</dbReference>
<comment type="cofactor">
    <cofactor evidence="1 13">
        <name>Mg(2+)</name>
        <dbReference type="ChEBI" id="CHEBI:18420"/>
    </cofactor>
</comment>
<keyword evidence="5 13" id="KW-0479">Metal-binding</keyword>
<keyword evidence="7 13" id="KW-0227">DNA damage</keyword>
<gene>
    <name evidence="16" type="ORF">NTEN_LOCUS13523</name>
</gene>
<dbReference type="Pfam" id="PF02732">
    <property type="entry name" value="ERCC4"/>
    <property type="match status" value="1"/>
</dbReference>
<dbReference type="SUPFAM" id="SSF52980">
    <property type="entry name" value="Restriction endonuclease-like"/>
    <property type="match status" value="1"/>
</dbReference>
<reference evidence="16 17" key="1">
    <citation type="submission" date="2020-02" db="EMBL/GenBank/DDBJ databases">
        <authorList>
            <person name="Ferguson B K."/>
        </authorList>
    </citation>
    <scope>NUCLEOTIDE SEQUENCE [LARGE SCALE GENOMIC DNA]</scope>
</reference>
<dbReference type="GO" id="GO:0003677">
    <property type="term" value="F:DNA binding"/>
    <property type="evidence" value="ECO:0007669"/>
    <property type="project" value="UniProtKB-UniRule"/>
</dbReference>
<evidence type="ECO:0000313" key="16">
    <source>
        <dbReference type="EMBL" id="CAB0008277.1"/>
    </source>
</evidence>
<evidence type="ECO:0000256" key="1">
    <source>
        <dbReference type="ARBA" id="ARBA00001946"/>
    </source>
</evidence>
<evidence type="ECO:0000259" key="15">
    <source>
        <dbReference type="SMART" id="SM00891"/>
    </source>
</evidence>
<keyword evidence="8 13" id="KW-0378">Hydrolase</keyword>
<evidence type="ECO:0000256" key="3">
    <source>
        <dbReference type="ARBA" id="ARBA00010015"/>
    </source>
</evidence>
<dbReference type="InterPro" id="IPR011335">
    <property type="entry name" value="Restrct_endonuc-II-like"/>
</dbReference>
<dbReference type="InterPro" id="IPR047416">
    <property type="entry name" value="XPF_nuclease_Mus81"/>
</dbReference>
<evidence type="ECO:0000256" key="14">
    <source>
        <dbReference type="SAM" id="MobiDB-lite"/>
    </source>
</evidence>
<comment type="subcellular location">
    <subcellularLocation>
        <location evidence="2 13">Nucleus</location>
    </subcellularLocation>
</comment>
<keyword evidence="10 13" id="KW-0233">DNA recombination</keyword>
<dbReference type="SMART" id="SM00891">
    <property type="entry name" value="ERCC4"/>
    <property type="match status" value="1"/>
</dbReference>
<comment type="subunit">
    <text evidence="13">Interacts with EME1.</text>
</comment>
<dbReference type="OrthoDB" id="5963188at2759"/>
<keyword evidence="9 13" id="KW-0460">Magnesium</keyword>
<dbReference type="CDD" id="cd20074">
    <property type="entry name" value="XPF_nuclease_Mus81"/>
    <property type="match status" value="1"/>
</dbReference>
<evidence type="ECO:0000256" key="6">
    <source>
        <dbReference type="ARBA" id="ARBA00022759"/>
    </source>
</evidence>
<dbReference type="GO" id="GO:0031573">
    <property type="term" value="P:mitotic intra-S DNA damage checkpoint signaling"/>
    <property type="evidence" value="ECO:0007669"/>
    <property type="project" value="TreeGrafter"/>
</dbReference>
<evidence type="ECO:0000256" key="7">
    <source>
        <dbReference type="ARBA" id="ARBA00022763"/>
    </source>
</evidence>
<protein>
    <recommendedName>
        <fullName evidence="13">Crossover junction endonuclease MUS81</fullName>
        <ecNumber evidence="13">3.1.22.-</ecNumber>
    </recommendedName>
</protein>
<sequence>MSQGPARAKLVMACPNPKLQQWLEEALDEARIQNDSRRVSNLKKALASLRKYPVRLKSARECLILDKFSSKLVAELEERERREEAEWIAASAAVENLGQASQPDCRVNSNSSKNPSPRKTAESIATNSNLVLPTSVVESLIVPSKNSKKRKCGQCTQPPESEVNDTPAPFEPFTLESFEVVLLVDTAEQGFLTSVTKDDAVDVRIKYEVRHLKVGDYAWIARGECGRELMLPYIVERKRLDDVMSSIKDGRFSEQKFRLKMSKIPNVILLVEYLEMRGDTKTIYQAIANTMVQGLFTVKETKNNIQAFRYLLSVTSFLTSALHGKILERAVEFSAYENLSSPVVVRLPEFKSFISGLGKIRSFTSKEMFTKQLVQLNGLSADKAWTITSKYATPMAFIEAAEENGPLFLADLEYGLLNRRIGPTISSVLHKFYSTSVF</sequence>
<organism evidence="16 17">
    <name type="scientific">Nesidiocoris tenuis</name>
    <dbReference type="NCBI Taxonomy" id="355587"/>
    <lineage>
        <taxon>Eukaryota</taxon>
        <taxon>Metazoa</taxon>
        <taxon>Ecdysozoa</taxon>
        <taxon>Arthropoda</taxon>
        <taxon>Hexapoda</taxon>
        <taxon>Insecta</taxon>
        <taxon>Pterygota</taxon>
        <taxon>Neoptera</taxon>
        <taxon>Paraneoptera</taxon>
        <taxon>Hemiptera</taxon>
        <taxon>Heteroptera</taxon>
        <taxon>Panheteroptera</taxon>
        <taxon>Cimicomorpha</taxon>
        <taxon>Miridae</taxon>
        <taxon>Dicyphina</taxon>
        <taxon>Nesidiocoris</taxon>
    </lineage>
</organism>
<evidence type="ECO:0000313" key="17">
    <source>
        <dbReference type="Proteomes" id="UP000479000"/>
    </source>
</evidence>
<dbReference type="InterPro" id="IPR027421">
    <property type="entry name" value="DNA_pol_lamdba_lyase_dom_sf"/>
</dbReference>
<dbReference type="PANTHER" id="PTHR13451:SF0">
    <property type="entry name" value="CROSSOVER JUNCTION ENDONUCLEASE MUS81"/>
    <property type="match status" value="1"/>
</dbReference>
<evidence type="ECO:0000256" key="11">
    <source>
        <dbReference type="ARBA" id="ARBA00023204"/>
    </source>
</evidence>
<comment type="similarity">
    <text evidence="3 13">Belongs to the XPF family.</text>
</comment>
<evidence type="ECO:0000256" key="8">
    <source>
        <dbReference type="ARBA" id="ARBA00022801"/>
    </source>
</evidence>
<dbReference type="Pfam" id="PF14716">
    <property type="entry name" value="HHH_8"/>
    <property type="match status" value="1"/>
</dbReference>
<name>A0A6H5GWA3_9HEMI</name>
<dbReference type="InterPro" id="IPR010996">
    <property type="entry name" value="HHH_MUS81"/>
</dbReference>
<dbReference type="InterPro" id="IPR033309">
    <property type="entry name" value="Mus81"/>
</dbReference>
<keyword evidence="11 13" id="KW-0234">DNA repair</keyword>
<evidence type="ECO:0000256" key="4">
    <source>
        <dbReference type="ARBA" id="ARBA00022722"/>
    </source>
</evidence>
<dbReference type="InterPro" id="IPR006166">
    <property type="entry name" value="ERCC4_domain"/>
</dbReference>
<feature type="region of interest" description="Disordered" evidence="14">
    <location>
        <begin position="99"/>
        <end position="124"/>
    </location>
</feature>
<dbReference type="GO" id="GO:0048257">
    <property type="term" value="F:3'-flap endonuclease activity"/>
    <property type="evidence" value="ECO:0007669"/>
    <property type="project" value="TreeGrafter"/>
</dbReference>
<evidence type="ECO:0000256" key="2">
    <source>
        <dbReference type="ARBA" id="ARBA00004123"/>
    </source>
</evidence>
<dbReference type="AlphaFoldDB" id="A0A6H5GWA3"/>
<dbReference type="GO" id="GO:0046872">
    <property type="term" value="F:metal ion binding"/>
    <property type="evidence" value="ECO:0007669"/>
    <property type="project" value="UniProtKB-UniRule"/>
</dbReference>
<keyword evidence="4 13" id="KW-0540">Nuclease</keyword>
<dbReference type="GO" id="GO:0000712">
    <property type="term" value="P:resolution of meiotic recombination intermediates"/>
    <property type="evidence" value="ECO:0007669"/>
    <property type="project" value="TreeGrafter"/>
</dbReference>
<dbReference type="GO" id="GO:0005634">
    <property type="term" value="C:nucleus"/>
    <property type="evidence" value="ECO:0007669"/>
    <property type="project" value="UniProtKB-SubCell"/>
</dbReference>
<dbReference type="GO" id="GO:0008821">
    <property type="term" value="F:crossover junction DNA endonuclease activity"/>
    <property type="evidence" value="ECO:0007669"/>
    <property type="project" value="UniProtKB-UniRule"/>
</dbReference>
<proteinExistence type="inferred from homology"/>
<dbReference type="Gene3D" id="1.10.150.110">
    <property type="entry name" value="DNA polymerase beta, N-terminal domain-like"/>
    <property type="match status" value="1"/>
</dbReference>
<evidence type="ECO:0000256" key="10">
    <source>
        <dbReference type="ARBA" id="ARBA00023172"/>
    </source>
</evidence>
<keyword evidence="12 13" id="KW-0539">Nucleus</keyword>
<dbReference type="GO" id="GO:0000727">
    <property type="term" value="P:double-strand break repair via break-induced replication"/>
    <property type="evidence" value="ECO:0007669"/>
    <property type="project" value="UniProtKB-UniRule"/>
</dbReference>